<dbReference type="HOGENOM" id="CLU_2525222_0_0_5"/>
<gene>
    <name evidence="1" type="ordered locus">pRL70097</name>
</gene>
<reference evidence="1 2" key="1">
    <citation type="journal article" date="2006" name="Genome Biol.">
        <title>The genome of Rhizobium leguminosarum has recognizable core and accessory components.</title>
        <authorList>
            <person name="Young J.W."/>
            <person name="Crossman L.C."/>
            <person name="Johnston A.W.B."/>
            <person name="Thomson N.R."/>
            <person name="Ghazoui Z.F."/>
            <person name="Hull K.H."/>
            <person name="Wexler M."/>
            <person name="Curson A.R.J."/>
            <person name="Todd J.D."/>
            <person name="Poole P.S."/>
            <person name="Mauchline T.H."/>
            <person name="East A.K."/>
            <person name="Quail M.A."/>
            <person name="Churcher C."/>
            <person name="Arrowsmith C."/>
            <person name="Cherevach A."/>
            <person name="Chillingworth T."/>
            <person name="Clarke K."/>
            <person name="Cronin A."/>
            <person name="Davis P."/>
            <person name="Fraser A."/>
            <person name="Hance Z."/>
            <person name="Hauser H."/>
            <person name="Jagels K."/>
            <person name="Moule S."/>
            <person name="Mungall K."/>
            <person name="Norbertczak H."/>
            <person name="Rabbinowitsch E."/>
            <person name="Sanders M."/>
            <person name="Simmonds M."/>
            <person name="Whitehead S."/>
            <person name="Parkhill J."/>
        </authorList>
    </citation>
    <scope>NUCLEOTIDE SEQUENCE [LARGE SCALE GENOMIC DNA]</scope>
    <source>
        <strain evidence="2">DSM 114642 / LMG 32736 / 3841</strain>
    </source>
</reference>
<keyword evidence="2" id="KW-1185">Reference proteome</keyword>
<keyword evidence="1" id="KW-0614">Plasmid</keyword>
<dbReference type="Proteomes" id="UP000006575">
    <property type="component" value="Plasmid pRL7"/>
</dbReference>
<geneLocation type="plasmid" evidence="1 2">
    <name>pRL7</name>
</geneLocation>
<dbReference type="EMBL" id="AM236081">
    <property type="protein sequence ID" value="CAK11624.1"/>
    <property type="molecule type" value="Genomic_DNA"/>
</dbReference>
<dbReference type="AlphaFoldDB" id="Q1M9T2"/>
<dbReference type="EnsemblBacteria" id="CAK11624">
    <property type="protein sequence ID" value="CAK11624"/>
    <property type="gene ID" value="pRL70097"/>
</dbReference>
<accession>Q1M9T2</accession>
<protein>
    <submittedName>
        <fullName evidence="1">Uncharacterized protein</fullName>
    </submittedName>
</protein>
<evidence type="ECO:0000313" key="1">
    <source>
        <dbReference type="EMBL" id="CAK11624.1"/>
    </source>
</evidence>
<sequence length="84" mass="9606">MLAARKSGQIHELRYHKVARRALPSIRLNDCRPESDTAECLLVLFAFAGSETRSDRFAAVDRTEGNTATKKDLVLRVRSRNEYR</sequence>
<organism evidence="1 2">
    <name type="scientific">Rhizobium johnstonii (strain DSM 114642 / LMG 32736 / 3841)</name>
    <name type="common">Rhizobium leguminosarum bv. viciae</name>
    <dbReference type="NCBI Taxonomy" id="216596"/>
    <lineage>
        <taxon>Bacteria</taxon>
        <taxon>Pseudomonadati</taxon>
        <taxon>Pseudomonadota</taxon>
        <taxon>Alphaproteobacteria</taxon>
        <taxon>Hyphomicrobiales</taxon>
        <taxon>Rhizobiaceae</taxon>
        <taxon>Rhizobium/Agrobacterium group</taxon>
        <taxon>Rhizobium</taxon>
        <taxon>Rhizobium johnstonii</taxon>
    </lineage>
</organism>
<proteinExistence type="predicted"/>
<dbReference type="KEGG" id="rle:pRL70097"/>
<evidence type="ECO:0000313" key="2">
    <source>
        <dbReference type="Proteomes" id="UP000006575"/>
    </source>
</evidence>
<name>Q1M9T2_RHIJ3</name>